<protein>
    <submittedName>
        <fullName evidence="2">Uncharacterized protein</fullName>
    </submittedName>
</protein>
<proteinExistence type="predicted"/>
<feature type="compositionally biased region" description="Polar residues" evidence="1">
    <location>
        <begin position="141"/>
        <end position="151"/>
    </location>
</feature>
<evidence type="ECO:0000256" key="1">
    <source>
        <dbReference type="SAM" id="MobiDB-lite"/>
    </source>
</evidence>
<name>A0A2P5ACY8_PARAD</name>
<dbReference type="EMBL" id="JXTB01000661">
    <property type="protein sequence ID" value="PON34408.1"/>
    <property type="molecule type" value="Genomic_DNA"/>
</dbReference>
<organism evidence="2 3">
    <name type="scientific">Parasponia andersonii</name>
    <name type="common">Sponia andersonii</name>
    <dbReference type="NCBI Taxonomy" id="3476"/>
    <lineage>
        <taxon>Eukaryota</taxon>
        <taxon>Viridiplantae</taxon>
        <taxon>Streptophyta</taxon>
        <taxon>Embryophyta</taxon>
        <taxon>Tracheophyta</taxon>
        <taxon>Spermatophyta</taxon>
        <taxon>Magnoliopsida</taxon>
        <taxon>eudicotyledons</taxon>
        <taxon>Gunneridae</taxon>
        <taxon>Pentapetalae</taxon>
        <taxon>rosids</taxon>
        <taxon>fabids</taxon>
        <taxon>Rosales</taxon>
        <taxon>Cannabaceae</taxon>
        <taxon>Parasponia</taxon>
    </lineage>
</organism>
<dbReference type="AlphaFoldDB" id="A0A2P5ACY8"/>
<feature type="region of interest" description="Disordered" evidence="1">
    <location>
        <begin position="127"/>
        <end position="151"/>
    </location>
</feature>
<gene>
    <name evidence="2" type="ORF">PanWU01x14_344700</name>
</gene>
<sequence length="151" mass="17439">MIPIVQSLLRSASKKFFAQLIPPRTFSRAIGKYFIARCDSHSMIFIKVCWQAFFAQLIPLRTFFQAIGKHFIVRYDSHSTIFIKVYWQAFFCTTHCSSYVFSGHRTPPQFTSCILAGGPLIATYPKSRRSRSHRLPSRQSKNISSRRPSLL</sequence>
<keyword evidence="3" id="KW-1185">Reference proteome</keyword>
<accession>A0A2P5ACY8</accession>
<dbReference type="Proteomes" id="UP000237105">
    <property type="component" value="Unassembled WGS sequence"/>
</dbReference>
<feature type="compositionally biased region" description="Basic residues" evidence="1">
    <location>
        <begin position="127"/>
        <end position="136"/>
    </location>
</feature>
<evidence type="ECO:0000313" key="3">
    <source>
        <dbReference type="Proteomes" id="UP000237105"/>
    </source>
</evidence>
<evidence type="ECO:0000313" key="2">
    <source>
        <dbReference type="EMBL" id="PON34408.1"/>
    </source>
</evidence>
<reference evidence="3" key="1">
    <citation type="submission" date="2016-06" db="EMBL/GenBank/DDBJ databases">
        <title>Parallel loss of symbiosis genes in relatives of nitrogen-fixing non-legume Parasponia.</title>
        <authorList>
            <person name="Van Velzen R."/>
            <person name="Holmer R."/>
            <person name="Bu F."/>
            <person name="Rutten L."/>
            <person name="Van Zeijl A."/>
            <person name="Liu W."/>
            <person name="Santuari L."/>
            <person name="Cao Q."/>
            <person name="Sharma T."/>
            <person name="Shen D."/>
            <person name="Roswanjaya Y."/>
            <person name="Wardhani T."/>
            <person name="Kalhor M.S."/>
            <person name="Jansen J."/>
            <person name="Van den Hoogen J."/>
            <person name="Gungor B."/>
            <person name="Hartog M."/>
            <person name="Hontelez J."/>
            <person name="Verver J."/>
            <person name="Yang W.-C."/>
            <person name="Schijlen E."/>
            <person name="Repin R."/>
            <person name="Schilthuizen M."/>
            <person name="Schranz E."/>
            <person name="Heidstra R."/>
            <person name="Miyata K."/>
            <person name="Fedorova E."/>
            <person name="Kohlen W."/>
            <person name="Bisseling T."/>
            <person name="Smit S."/>
            <person name="Geurts R."/>
        </authorList>
    </citation>
    <scope>NUCLEOTIDE SEQUENCE [LARGE SCALE GENOMIC DNA]</scope>
    <source>
        <strain evidence="3">cv. WU1-14</strain>
    </source>
</reference>
<comment type="caution">
    <text evidence="2">The sequence shown here is derived from an EMBL/GenBank/DDBJ whole genome shotgun (WGS) entry which is preliminary data.</text>
</comment>